<keyword evidence="4 5" id="KW-0472">Membrane</keyword>
<feature type="domain" description="MARVEL" evidence="6">
    <location>
        <begin position="103"/>
        <end position="224"/>
    </location>
</feature>
<evidence type="ECO:0000313" key="8">
    <source>
        <dbReference type="Proteomes" id="UP000054565"/>
    </source>
</evidence>
<keyword evidence="3 5" id="KW-1133">Transmembrane helix</keyword>
<dbReference type="OrthoDB" id="2117453at2759"/>
<dbReference type="AlphaFoldDB" id="A0A0J6Y420"/>
<feature type="transmembrane region" description="Helical" evidence="5">
    <location>
        <begin position="135"/>
        <end position="153"/>
    </location>
</feature>
<dbReference type="PANTHER" id="PTHR37451:SF1">
    <property type="entry name" value="MARVEL DOMAIN-CONTAINING PROTEIN"/>
    <property type="match status" value="1"/>
</dbReference>
<dbReference type="Pfam" id="PF01284">
    <property type="entry name" value="MARVEL"/>
    <property type="match status" value="1"/>
</dbReference>
<dbReference type="EMBL" id="DS028094">
    <property type="protein sequence ID" value="KMP03406.1"/>
    <property type="molecule type" value="Genomic_DNA"/>
</dbReference>
<dbReference type="STRING" id="404692.A0A0J6Y420"/>
<evidence type="ECO:0000313" key="7">
    <source>
        <dbReference type="EMBL" id="KMP03406.1"/>
    </source>
</evidence>
<name>A0A0J6Y420_COCIT</name>
<organism evidence="7 8">
    <name type="scientific">Coccidioides immitis RMSCC 2394</name>
    <dbReference type="NCBI Taxonomy" id="404692"/>
    <lineage>
        <taxon>Eukaryota</taxon>
        <taxon>Fungi</taxon>
        <taxon>Dikarya</taxon>
        <taxon>Ascomycota</taxon>
        <taxon>Pezizomycotina</taxon>
        <taxon>Eurotiomycetes</taxon>
        <taxon>Eurotiomycetidae</taxon>
        <taxon>Onygenales</taxon>
        <taxon>Onygenaceae</taxon>
        <taxon>Coccidioides</taxon>
    </lineage>
</organism>
<gene>
    <name evidence="7" type="ORF">CIRG_03098</name>
</gene>
<dbReference type="InterPro" id="IPR008253">
    <property type="entry name" value="Marvel"/>
</dbReference>
<accession>A0A0J6Y420</accession>
<feature type="transmembrane region" description="Helical" evidence="5">
    <location>
        <begin position="165"/>
        <end position="186"/>
    </location>
</feature>
<evidence type="ECO:0000256" key="1">
    <source>
        <dbReference type="ARBA" id="ARBA00004141"/>
    </source>
</evidence>
<evidence type="ECO:0000256" key="4">
    <source>
        <dbReference type="ARBA" id="ARBA00023136"/>
    </source>
</evidence>
<dbReference type="Proteomes" id="UP000054565">
    <property type="component" value="Unassembled WGS sequence"/>
</dbReference>
<sequence length="247" mass="27435">MKGLIFFYSEFSLIYLRPPPLLCAGGSYLQHYWHISGSVILKHSSDHHKDNIYCYFSPISHPRKQLTRSTRKSHIPYLKEYSSISTTPKPILPLQDMERNPISLAIRGVQALFGIIVLGLTAYIASEGSLESSNFLLFCGLWTAFIVVPYMLLAPTYAPVAAHPFAIIGVDGVTMIFWFAGFIALGSKLPPPRFCTTFNACRVLQAATVFGSFEWVLFVATLALAVLPVVRNRGTPKPNENVPQPSI</sequence>
<evidence type="ECO:0000256" key="3">
    <source>
        <dbReference type="ARBA" id="ARBA00022989"/>
    </source>
</evidence>
<evidence type="ECO:0000256" key="5">
    <source>
        <dbReference type="SAM" id="Phobius"/>
    </source>
</evidence>
<feature type="transmembrane region" description="Helical" evidence="5">
    <location>
        <begin position="206"/>
        <end position="230"/>
    </location>
</feature>
<proteinExistence type="predicted"/>
<dbReference type="PANTHER" id="PTHR37451">
    <property type="entry name" value="MARVEL DOMAIN"/>
    <property type="match status" value="1"/>
</dbReference>
<comment type="subcellular location">
    <subcellularLocation>
        <location evidence="1">Membrane</location>
        <topology evidence="1">Multi-pass membrane protein</topology>
    </subcellularLocation>
</comment>
<protein>
    <recommendedName>
        <fullName evidence="6">MARVEL domain-containing protein</fullName>
    </recommendedName>
</protein>
<evidence type="ECO:0000259" key="6">
    <source>
        <dbReference type="Pfam" id="PF01284"/>
    </source>
</evidence>
<evidence type="ECO:0000256" key="2">
    <source>
        <dbReference type="ARBA" id="ARBA00022692"/>
    </source>
</evidence>
<feature type="transmembrane region" description="Helical" evidence="5">
    <location>
        <begin position="104"/>
        <end position="123"/>
    </location>
</feature>
<dbReference type="GO" id="GO:0016020">
    <property type="term" value="C:membrane"/>
    <property type="evidence" value="ECO:0007669"/>
    <property type="project" value="UniProtKB-SubCell"/>
</dbReference>
<keyword evidence="2 5" id="KW-0812">Transmembrane</keyword>
<reference evidence="8" key="1">
    <citation type="journal article" date="2010" name="Genome Res.">
        <title>Population genomic sequencing of Coccidioides fungi reveals recent hybridization and transposon control.</title>
        <authorList>
            <person name="Neafsey D.E."/>
            <person name="Barker B.M."/>
            <person name="Sharpton T.J."/>
            <person name="Stajich J.E."/>
            <person name="Park D.J."/>
            <person name="Whiston E."/>
            <person name="Hung C.-Y."/>
            <person name="McMahan C."/>
            <person name="White J."/>
            <person name="Sykes S."/>
            <person name="Heiman D."/>
            <person name="Young S."/>
            <person name="Zeng Q."/>
            <person name="Abouelleil A."/>
            <person name="Aftuck L."/>
            <person name="Bessette D."/>
            <person name="Brown A."/>
            <person name="FitzGerald M."/>
            <person name="Lui A."/>
            <person name="Macdonald J.P."/>
            <person name="Priest M."/>
            <person name="Orbach M.J."/>
            <person name="Galgiani J.N."/>
            <person name="Kirkland T.N."/>
            <person name="Cole G.T."/>
            <person name="Birren B.W."/>
            <person name="Henn M.R."/>
            <person name="Taylor J.W."/>
            <person name="Rounsley S.D."/>
        </authorList>
    </citation>
    <scope>NUCLEOTIDE SEQUENCE [LARGE SCALE GENOMIC DNA]</scope>
    <source>
        <strain evidence="8">RMSCC 2394</strain>
    </source>
</reference>